<dbReference type="AlphaFoldDB" id="A0A4S4L142"/>
<organism evidence="2 3">
    <name type="scientific">Phellinidium pouzarii</name>
    <dbReference type="NCBI Taxonomy" id="167371"/>
    <lineage>
        <taxon>Eukaryota</taxon>
        <taxon>Fungi</taxon>
        <taxon>Dikarya</taxon>
        <taxon>Basidiomycota</taxon>
        <taxon>Agaricomycotina</taxon>
        <taxon>Agaricomycetes</taxon>
        <taxon>Hymenochaetales</taxon>
        <taxon>Hymenochaetaceae</taxon>
        <taxon>Phellinidium</taxon>
    </lineage>
</organism>
<proteinExistence type="predicted"/>
<keyword evidence="3" id="KW-1185">Reference proteome</keyword>
<accession>A0A4S4L142</accession>
<protein>
    <recommendedName>
        <fullName evidence="1">Retrotransposon gag domain-containing protein</fullName>
    </recommendedName>
</protein>
<comment type="caution">
    <text evidence="2">The sequence shown here is derived from an EMBL/GenBank/DDBJ whole genome shotgun (WGS) entry which is preliminary data.</text>
</comment>
<dbReference type="OrthoDB" id="8955945at2759"/>
<feature type="domain" description="Retrotransposon gag" evidence="1">
    <location>
        <begin position="80"/>
        <end position="153"/>
    </location>
</feature>
<evidence type="ECO:0000313" key="3">
    <source>
        <dbReference type="Proteomes" id="UP000308199"/>
    </source>
</evidence>
<gene>
    <name evidence="2" type="ORF">EW145_g5176</name>
</gene>
<evidence type="ECO:0000259" key="1">
    <source>
        <dbReference type="Pfam" id="PF03732"/>
    </source>
</evidence>
<dbReference type="InterPro" id="IPR005162">
    <property type="entry name" value="Retrotrans_gag_dom"/>
</dbReference>
<feature type="non-terminal residue" evidence="2">
    <location>
        <position position="225"/>
    </location>
</feature>
<dbReference type="Pfam" id="PF03732">
    <property type="entry name" value="Retrotrans_gag"/>
    <property type="match status" value="1"/>
</dbReference>
<sequence length="225" mass="24987">MSTPAPIGEARISKPNNFDGDKGYARRFLSSCEAYLSLNEQVYNTNKRKIIFVLSFMLEKAAGDWATNCTTIVLAPNPISNTPTGFGTWQNFVNDFRNTFITTNNSADARCQLLNIKQTGTADDYNTQFQSLVTCSNISDKNALSEMYQQGLTHGLIQCIYARDKLPDTMEEWYQAASQADNLYHRLQALNATSTTTTSSAPCSTCFKKFTTTSSFPTSTNSPNH</sequence>
<dbReference type="Proteomes" id="UP000308199">
    <property type="component" value="Unassembled WGS sequence"/>
</dbReference>
<evidence type="ECO:0000313" key="2">
    <source>
        <dbReference type="EMBL" id="THH04924.1"/>
    </source>
</evidence>
<name>A0A4S4L142_9AGAM</name>
<dbReference type="EMBL" id="SGPK01000301">
    <property type="protein sequence ID" value="THH04924.1"/>
    <property type="molecule type" value="Genomic_DNA"/>
</dbReference>
<reference evidence="2 3" key="1">
    <citation type="submission" date="2019-02" db="EMBL/GenBank/DDBJ databases">
        <title>Genome sequencing of the rare red list fungi Phellinidium pouzarii.</title>
        <authorList>
            <person name="Buettner E."/>
            <person name="Kellner H."/>
        </authorList>
    </citation>
    <scope>NUCLEOTIDE SEQUENCE [LARGE SCALE GENOMIC DNA]</scope>
    <source>
        <strain evidence="2 3">DSM 108285</strain>
    </source>
</reference>